<dbReference type="RefSeq" id="WP_125577418.1">
    <property type="nucleotide sequence ID" value="NZ_JBHSSO010000062.1"/>
</dbReference>
<accession>A0ABW1UB81</accession>
<name>A0ABW1UB81_9LACO</name>
<evidence type="ECO:0000313" key="2">
    <source>
        <dbReference type="Proteomes" id="UP001596258"/>
    </source>
</evidence>
<proteinExistence type="predicted"/>
<organism evidence="1 2">
    <name type="scientific">Levilactobacillus angrenensis</name>
    <dbReference type="NCBI Taxonomy" id="2486020"/>
    <lineage>
        <taxon>Bacteria</taxon>
        <taxon>Bacillati</taxon>
        <taxon>Bacillota</taxon>
        <taxon>Bacilli</taxon>
        <taxon>Lactobacillales</taxon>
        <taxon>Lactobacillaceae</taxon>
        <taxon>Levilactobacillus</taxon>
    </lineage>
</organism>
<gene>
    <name evidence="1" type="ORF">ACFP1M_08040</name>
</gene>
<sequence>MGNNLGNGTCAVVICHGQSEYYMVNSIKQALRLNMGVFARDKGKSSIQIAKLPDIFQNEVFRNVKKITQEYPTIAYRKKELDSCLIYTLMDVDDCHDLSVRNNYLKGHLSGLGAHELKPYIRPIYFKENFEDVLKDIKFQYVAKTNRDKQKYLKVFDPASGLIADVTRITAMRDACAKSTKTNLDEFLTYCLAHQFKLN</sequence>
<dbReference type="EMBL" id="JBHSSO010000062">
    <property type="protein sequence ID" value="MFC6290116.1"/>
    <property type="molecule type" value="Genomic_DNA"/>
</dbReference>
<dbReference type="Proteomes" id="UP001596258">
    <property type="component" value="Unassembled WGS sequence"/>
</dbReference>
<protein>
    <submittedName>
        <fullName evidence="1">Uncharacterized protein</fullName>
    </submittedName>
</protein>
<reference evidence="2" key="1">
    <citation type="journal article" date="2019" name="Int. J. Syst. Evol. Microbiol.">
        <title>The Global Catalogue of Microorganisms (GCM) 10K type strain sequencing project: providing services to taxonomists for standard genome sequencing and annotation.</title>
        <authorList>
            <consortium name="The Broad Institute Genomics Platform"/>
            <consortium name="The Broad Institute Genome Sequencing Center for Infectious Disease"/>
            <person name="Wu L."/>
            <person name="Ma J."/>
        </authorList>
    </citation>
    <scope>NUCLEOTIDE SEQUENCE [LARGE SCALE GENOMIC DNA]</scope>
    <source>
        <strain evidence="2">CCM 8893</strain>
    </source>
</reference>
<comment type="caution">
    <text evidence="1">The sequence shown here is derived from an EMBL/GenBank/DDBJ whole genome shotgun (WGS) entry which is preliminary data.</text>
</comment>
<evidence type="ECO:0000313" key="1">
    <source>
        <dbReference type="EMBL" id="MFC6290116.1"/>
    </source>
</evidence>
<keyword evidence="2" id="KW-1185">Reference proteome</keyword>